<comment type="caution">
    <text evidence="1">The sequence shown here is derived from an EMBL/GenBank/DDBJ whole genome shotgun (WGS) entry which is preliminary data.</text>
</comment>
<keyword evidence="2" id="KW-1185">Reference proteome</keyword>
<dbReference type="PANTHER" id="PTHR48419:SF1">
    <property type="entry name" value="SULFOTRANSFERASE DOMAIN-CONTAINING PROTEIN"/>
    <property type="match status" value="1"/>
</dbReference>
<evidence type="ECO:0000313" key="2">
    <source>
        <dbReference type="Proteomes" id="UP000700596"/>
    </source>
</evidence>
<reference evidence="1" key="1">
    <citation type="journal article" date="2021" name="Nat. Commun.">
        <title>Genetic determinants of endophytism in the Arabidopsis root mycobiome.</title>
        <authorList>
            <person name="Mesny F."/>
            <person name="Miyauchi S."/>
            <person name="Thiergart T."/>
            <person name="Pickel B."/>
            <person name="Atanasova L."/>
            <person name="Karlsson M."/>
            <person name="Huettel B."/>
            <person name="Barry K.W."/>
            <person name="Haridas S."/>
            <person name="Chen C."/>
            <person name="Bauer D."/>
            <person name="Andreopoulos W."/>
            <person name="Pangilinan J."/>
            <person name="LaButti K."/>
            <person name="Riley R."/>
            <person name="Lipzen A."/>
            <person name="Clum A."/>
            <person name="Drula E."/>
            <person name="Henrissat B."/>
            <person name="Kohler A."/>
            <person name="Grigoriev I.V."/>
            <person name="Martin F.M."/>
            <person name="Hacquard S."/>
        </authorList>
    </citation>
    <scope>NUCLEOTIDE SEQUENCE</scope>
    <source>
        <strain evidence="1">MPI-CAGE-CH-0243</strain>
    </source>
</reference>
<proteinExistence type="predicted"/>
<organism evidence="1 2">
    <name type="scientific">Dendryphion nanum</name>
    <dbReference type="NCBI Taxonomy" id="256645"/>
    <lineage>
        <taxon>Eukaryota</taxon>
        <taxon>Fungi</taxon>
        <taxon>Dikarya</taxon>
        <taxon>Ascomycota</taxon>
        <taxon>Pezizomycotina</taxon>
        <taxon>Dothideomycetes</taxon>
        <taxon>Pleosporomycetidae</taxon>
        <taxon>Pleosporales</taxon>
        <taxon>Torulaceae</taxon>
        <taxon>Dendryphion</taxon>
    </lineage>
</organism>
<name>A0A9P9E1G4_9PLEO</name>
<dbReference type="EMBL" id="JAGMWT010000004">
    <property type="protein sequence ID" value="KAH7130230.1"/>
    <property type="molecule type" value="Genomic_DNA"/>
</dbReference>
<dbReference type="OrthoDB" id="3650366at2759"/>
<dbReference type="Proteomes" id="UP000700596">
    <property type="component" value="Unassembled WGS sequence"/>
</dbReference>
<accession>A0A9P9E1G4</accession>
<gene>
    <name evidence="1" type="ORF">B0J11DRAFT_522680</name>
</gene>
<evidence type="ECO:0000313" key="1">
    <source>
        <dbReference type="EMBL" id="KAH7130230.1"/>
    </source>
</evidence>
<dbReference type="PANTHER" id="PTHR48419">
    <property type="entry name" value="SULFOTRANSFERASE DOMAIN-CONTAINING PROTEIN"/>
    <property type="match status" value="1"/>
</dbReference>
<sequence length="366" mass="41554">MSSQPTRHDHLRGPPLYNVLLTLPRTSSHLLTQVLNLGAQPGIHRHPSDGYFFLGPTVQRFTHNLAGKHVSTWTEEERDIVRDAFQRSFEQIETFVKEVQQKGKSSYVKIHINWIIEPVSESRYLYPLSAASASVAPSDSGIALEQDVTVPWTVEPSPSSVDDSASLSRSPFNETALPDSVLRTWRATFLIRHPALTFPSLLRTSIDNEGLAFVLEEEKTQRWEATFHWSRSLYQFYSSLPKDERATQDPNVSYPIILDADDILNAKLVSKYANAVGLDANKVRYEWERASADEIQKLSATERRMKDTLLGSQGIVQGKTAEGLVLDEEIKKWKVEFGDVLASRLESLVKGTLGDYEWLWERRLKE</sequence>
<dbReference type="AlphaFoldDB" id="A0A9P9E1G4"/>
<dbReference type="InterPro" id="IPR053226">
    <property type="entry name" value="Pyrrolopyrazine_biosynth_F"/>
</dbReference>
<protein>
    <submittedName>
        <fullName evidence="1">Uncharacterized protein</fullName>
    </submittedName>
</protein>
<dbReference type="SUPFAM" id="SSF52540">
    <property type="entry name" value="P-loop containing nucleoside triphosphate hydrolases"/>
    <property type="match status" value="1"/>
</dbReference>
<dbReference type="InterPro" id="IPR027417">
    <property type="entry name" value="P-loop_NTPase"/>
</dbReference>